<dbReference type="Gene3D" id="3.40.1190.10">
    <property type="entry name" value="Mur-like, catalytic domain"/>
    <property type="match status" value="1"/>
</dbReference>
<organism evidence="6 7">
    <name type="scientific">Inhella proteolytica</name>
    <dbReference type="NCBI Taxonomy" id="2795029"/>
    <lineage>
        <taxon>Bacteria</taxon>
        <taxon>Pseudomonadati</taxon>
        <taxon>Pseudomonadota</taxon>
        <taxon>Betaproteobacteria</taxon>
        <taxon>Burkholderiales</taxon>
        <taxon>Sphaerotilaceae</taxon>
        <taxon>Inhella</taxon>
    </lineage>
</organism>
<keyword evidence="2" id="KW-0547">Nucleotide-binding</keyword>
<dbReference type="PANTHER" id="PTHR43024">
    <property type="entry name" value="UDP-N-ACETYLMURAMOYL-TRIPEPTIDE--D-ALANYL-D-ALANINE LIGASE"/>
    <property type="match status" value="1"/>
</dbReference>
<dbReference type="RefSeq" id="WP_198109429.1">
    <property type="nucleotide sequence ID" value="NZ_JAEDAK010000002.1"/>
</dbReference>
<evidence type="ECO:0000256" key="1">
    <source>
        <dbReference type="ARBA" id="ARBA00022598"/>
    </source>
</evidence>
<gene>
    <name evidence="6" type="ORF">I7X39_02695</name>
</gene>
<dbReference type="Pfam" id="PF08245">
    <property type="entry name" value="Mur_ligase_M"/>
    <property type="match status" value="1"/>
</dbReference>
<dbReference type="SUPFAM" id="SSF53623">
    <property type="entry name" value="MurD-like peptide ligases, catalytic domain"/>
    <property type="match status" value="1"/>
</dbReference>
<evidence type="ECO:0000259" key="4">
    <source>
        <dbReference type="Pfam" id="PF02875"/>
    </source>
</evidence>
<dbReference type="AlphaFoldDB" id="A0A931J1H2"/>
<evidence type="ECO:0000313" key="6">
    <source>
        <dbReference type="EMBL" id="MBH9575804.1"/>
    </source>
</evidence>
<evidence type="ECO:0000313" key="7">
    <source>
        <dbReference type="Proteomes" id="UP000613266"/>
    </source>
</evidence>
<feature type="domain" description="Mur ligase C-terminal" evidence="4">
    <location>
        <begin position="256"/>
        <end position="379"/>
    </location>
</feature>
<dbReference type="GO" id="GO:0004045">
    <property type="term" value="F:peptidyl-tRNA hydrolase activity"/>
    <property type="evidence" value="ECO:0007669"/>
    <property type="project" value="InterPro"/>
</dbReference>
<dbReference type="Gene3D" id="3.90.190.20">
    <property type="entry name" value="Mur ligase, C-terminal domain"/>
    <property type="match status" value="1"/>
</dbReference>
<evidence type="ECO:0000259" key="5">
    <source>
        <dbReference type="Pfam" id="PF08245"/>
    </source>
</evidence>
<proteinExistence type="predicted"/>
<dbReference type="NCBIfam" id="TIGR00447">
    <property type="entry name" value="pth"/>
    <property type="match status" value="1"/>
</dbReference>
<dbReference type="Pfam" id="PF02875">
    <property type="entry name" value="Mur_ligase_C"/>
    <property type="match status" value="1"/>
</dbReference>
<dbReference type="InterPro" id="IPR001328">
    <property type="entry name" value="Pept_tRNA_hydro"/>
</dbReference>
<dbReference type="InterPro" id="IPR013221">
    <property type="entry name" value="Mur_ligase_cen"/>
</dbReference>
<dbReference type="GO" id="GO:0016881">
    <property type="term" value="F:acid-amino acid ligase activity"/>
    <property type="evidence" value="ECO:0007669"/>
    <property type="project" value="InterPro"/>
</dbReference>
<dbReference type="InterPro" id="IPR036565">
    <property type="entry name" value="Mur-like_cat_sf"/>
</dbReference>
<comment type="caution">
    <text evidence="6">The sequence shown here is derived from an EMBL/GenBank/DDBJ whole genome shotgun (WGS) entry which is preliminary data.</text>
</comment>
<dbReference type="Gene3D" id="3.40.50.1470">
    <property type="entry name" value="Peptidyl-tRNA hydrolase"/>
    <property type="match status" value="1"/>
</dbReference>
<dbReference type="InterPro" id="IPR036416">
    <property type="entry name" value="Pept_tRNA_hydro_sf"/>
</dbReference>
<sequence length="631" mass="68203">MDLLTRLDRALRWRIRARLGDARVDRCWVRLAVAYRPLVRRPIAVGVTGSGGKSTAKELVHGLLKTQGPGVANPGSLNMLHHIARVVLAMCPWHHHAVAELTEHEPGAMARNVALFRPTVALVTLRRDDHSASFDHPDQVLAEFACLVAALPAHGAAVLNADEPDIAALRVHTRAQVLTYGLSPAADVRAESVEGDWPQRLHLVLSYRGERLLAQTQLCGRHWVPVVLGAVATALACGMSLSQCVAALALQAPVPGRMQPHATPDGVQFIRDDYKAPLWTLPACVDFLRRAQAPRKLAVIGTLSDFGPGVGAAKRYAQWAEQLDAAVDLALYVGAWATAALSGRPGGAGRRLAFSSVLDVAEYLKAELRAGDLVLIKGTNKQDHLERLVLNRTARVDCWRDDCKLTRRCSECHQLTIRSRPPNHSEAPPCPVGRGLEPEHPWAAAPPSPTEWVVVGMGNPGSPFEGSPHNLGRAVVEALAQQQGWPWHRGAAAHVACGLLGGRRVSLLLPQAHMNLTGPLLQTLAREWGLAVSQMLLVHDDLSRPLGEVKQRASGSAGGHRGVDSVLVAFQTDRFRRLKLGARPEVMKLPLARYVVEPLEGALRVQAEAGLALAVTRLQQMIEHSSPEAGA</sequence>
<dbReference type="Proteomes" id="UP000613266">
    <property type="component" value="Unassembled WGS sequence"/>
</dbReference>
<dbReference type="InterPro" id="IPR051046">
    <property type="entry name" value="MurCDEF_CellWall_CoF430Synth"/>
</dbReference>
<reference evidence="6" key="1">
    <citation type="submission" date="2020-12" db="EMBL/GenBank/DDBJ databases">
        <title>The genome sequence of Inhella sp. 1Y17.</title>
        <authorList>
            <person name="Liu Y."/>
        </authorList>
    </citation>
    <scope>NUCLEOTIDE SEQUENCE</scope>
    <source>
        <strain evidence="6">1Y17</strain>
    </source>
</reference>
<name>A0A931J1H2_9BURK</name>
<dbReference type="SUPFAM" id="SSF53244">
    <property type="entry name" value="MurD-like peptide ligases, peptide-binding domain"/>
    <property type="match status" value="1"/>
</dbReference>
<dbReference type="SUPFAM" id="SSF53178">
    <property type="entry name" value="Peptidyl-tRNA hydrolase-like"/>
    <property type="match status" value="1"/>
</dbReference>
<keyword evidence="3" id="KW-0067">ATP-binding</keyword>
<dbReference type="EMBL" id="JAEDAK010000002">
    <property type="protein sequence ID" value="MBH9575804.1"/>
    <property type="molecule type" value="Genomic_DNA"/>
</dbReference>
<dbReference type="InterPro" id="IPR004101">
    <property type="entry name" value="Mur_ligase_C"/>
</dbReference>
<keyword evidence="1" id="KW-0436">Ligase</keyword>
<dbReference type="GO" id="GO:0005524">
    <property type="term" value="F:ATP binding"/>
    <property type="evidence" value="ECO:0007669"/>
    <property type="project" value="UniProtKB-KW"/>
</dbReference>
<evidence type="ECO:0008006" key="8">
    <source>
        <dbReference type="Google" id="ProtNLM"/>
    </source>
</evidence>
<evidence type="ECO:0000256" key="2">
    <source>
        <dbReference type="ARBA" id="ARBA00022741"/>
    </source>
</evidence>
<dbReference type="PANTHER" id="PTHR43024:SF1">
    <property type="entry name" value="UDP-N-ACETYLMURAMOYL-TRIPEPTIDE--D-ALANYL-D-ALANINE LIGASE"/>
    <property type="match status" value="1"/>
</dbReference>
<feature type="domain" description="Mur ligase central" evidence="5">
    <location>
        <begin position="47"/>
        <end position="233"/>
    </location>
</feature>
<accession>A0A931J1H2</accession>
<protein>
    <recommendedName>
        <fullName evidence="8">Mur ligase central domain-containing protein</fullName>
    </recommendedName>
</protein>
<dbReference type="Pfam" id="PF01195">
    <property type="entry name" value="Pept_tRNA_hydro"/>
    <property type="match status" value="1"/>
</dbReference>
<keyword evidence="7" id="KW-1185">Reference proteome</keyword>
<evidence type="ECO:0000256" key="3">
    <source>
        <dbReference type="ARBA" id="ARBA00022840"/>
    </source>
</evidence>
<dbReference type="InterPro" id="IPR036615">
    <property type="entry name" value="Mur_ligase_C_dom_sf"/>
</dbReference>